<evidence type="ECO:0000256" key="8">
    <source>
        <dbReference type="ARBA" id="ARBA00022989"/>
    </source>
</evidence>
<evidence type="ECO:0000256" key="1">
    <source>
        <dbReference type="ARBA" id="ARBA00004141"/>
    </source>
</evidence>
<dbReference type="GO" id="GO:0005789">
    <property type="term" value="C:endoplasmic reticulum membrane"/>
    <property type="evidence" value="ECO:0007669"/>
    <property type="project" value="UniProtKB-SubCell"/>
</dbReference>
<comment type="subcellular location">
    <subcellularLocation>
        <location evidence="10">Endoplasmic reticulum membrane</location>
        <topology evidence="10">Multi-pass membrane protein</topology>
    </subcellularLocation>
    <subcellularLocation>
        <location evidence="1">Membrane</location>
        <topology evidence="1">Multi-pass membrane protein</topology>
    </subcellularLocation>
</comment>
<dbReference type="InterPro" id="IPR007269">
    <property type="entry name" value="ICMT_MeTrfase"/>
</dbReference>
<evidence type="ECO:0000256" key="9">
    <source>
        <dbReference type="ARBA" id="ARBA00023136"/>
    </source>
</evidence>
<dbReference type="GO" id="GO:0032259">
    <property type="term" value="P:methylation"/>
    <property type="evidence" value="ECO:0007669"/>
    <property type="project" value="UniProtKB-KW"/>
</dbReference>
<name>A0AAV1E1G4_OLDCO</name>
<gene>
    <name evidence="12" type="ORF">OLC1_LOCUS20337</name>
</gene>
<dbReference type="EC" id="2.1.1.100" evidence="3 10"/>
<keyword evidence="7 10" id="KW-0812">Transmembrane</keyword>
<evidence type="ECO:0000256" key="10">
    <source>
        <dbReference type="RuleBase" id="RU362022"/>
    </source>
</evidence>
<organism evidence="12 13">
    <name type="scientific">Oldenlandia corymbosa var. corymbosa</name>
    <dbReference type="NCBI Taxonomy" id="529605"/>
    <lineage>
        <taxon>Eukaryota</taxon>
        <taxon>Viridiplantae</taxon>
        <taxon>Streptophyta</taxon>
        <taxon>Embryophyta</taxon>
        <taxon>Tracheophyta</taxon>
        <taxon>Spermatophyta</taxon>
        <taxon>Magnoliopsida</taxon>
        <taxon>eudicotyledons</taxon>
        <taxon>Gunneridae</taxon>
        <taxon>Pentapetalae</taxon>
        <taxon>asterids</taxon>
        <taxon>lamiids</taxon>
        <taxon>Gentianales</taxon>
        <taxon>Rubiaceae</taxon>
        <taxon>Rubioideae</taxon>
        <taxon>Spermacoceae</taxon>
        <taxon>Hedyotis-Oldenlandia complex</taxon>
        <taxon>Oldenlandia</taxon>
    </lineage>
</organism>
<dbReference type="PANTHER" id="PTHR12714:SF9">
    <property type="entry name" value="PROTEIN-S-ISOPRENYLCYSTEINE O-METHYLTRANSFERASE"/>
    <property type="match status" value="1"/>
</dbReference>
<feature type="transmembrane region" description="Helical" evidence="10">
    <location>
        <begin position="90"/>
        <end position="107"/>
    </location>
</feature>
<comment type="catalytic activity">
    <reaction evidence="10">
        <text>[protein]-C-terminal S-[(2E,6E)-farnesyl]-L-cysteine + S-adenosyl-L-methionine = [protein]-C-terminal S-[(2E,6E)-farnesyl]-L-cysteine methyl ester + S-adenosyl-L-homocysteine</text>
        <dbReference type="Rhea" id="RHEA:21672"/>
        <dbReference type="Rhea" id="RHEA-COMP:12125"/>
        <dbReference type="Rhea" id="RHEA-COMP:12126"/>
        <dbReference type="ChEBI" id="CHEBI:57856"/>
        <dbReference type="ChEBI" id="CHEBI:59789"/>
        <dbReference type="ChEBI" id="CHEBI:90510"/>
        <dbReference type="ChEBI" id="CHEBI:90511"/>
        <dbReference type="EC" id="2.1.1.100"/>
    </reaction>
</comment>
<dbReference type="InterPro" id="IPR025770">
    <property type="entry name" value="PPMT_MeTrfase"/>
</dbReference>
<evidence type="ECO:0000256" key="7">
    <source>
        <dbReference type="ARBA" id="ARBA00022692"/>
    </source>
</evidence>
<keyword evidence="6 10" id="KW-0949">S-adenosyl-L-methionine</keyword>
<evidence type="ECO:0000313" key="13">
    <source>
        <dbReference type="Proteomes" id="UP001161247"/>
    </source>
</evidence>
<proteinExistence type="inferred from homology"/>
<keyword evidence="9 10" id="KW-0472">Membrane</keyword>
<keyword evidence="4 10" id="KW-0489">Methyltransferase</keyword>
<dbReference type="EMBL" id="OX459124">
    <property type="protein sequence ID" value="CAI9113297.1"/>
    <property type="molecule type" value="Genomic_DNA"/>
</dbReference>
<accession>A0AAV1E1G4</accession>
<evidence type="ECO:0000256" key="11">
    <source>
        <dbReference type="SAM" id="MobiDB-lite"/>
    </source>
</evidence>
<evidence type="ECO:0000256" key="5">
    <source>
        <dbReference type="ARBA" id="ARBA00022679"/>
    </source>
</evidence>
<sequence length="236" mass="27111">MKQLMQSRNLSPSRSHRSKAAGGVQLKELRQFISETFEMSFMKHLCDDMQHQFVALILHGSPTLSEYILAMIIHGKSNVNLTSLLISKSYVLAMIFSLVEYIVEIYFSPALKEHWWISNAGLAMVVVGEITRKLAIITAGRSFTHLIKVYHEEHHTLVTHGVYKYVRHPGYSGFFIWAVGTQIMLCNPLSTVAFSIVVWKFFASRIPYEEFFLRQFFGSRYDEYSRTVPCGIPFVS</sequence>
<dbReference type="AlphaFoldDB" id="A0AAV1E1G4"/>
<evidence type="ECO:0000256" key="6">
    <source>
        <dbReference type="ARBA" id="ARBA00022691"/>
    </source>
</evidence>
<comment type="caution">
    <text evidence="10">Lacks conserved residue(s) required for the propagation of feature annotation.</text>
</comment>
<evidence type="ECO:0000256" key="3">
    <source>
        <dbReference type="ARBA" id="ARBA00012151"/>
    </source>
</evidence>
<feature type="compositionally biased region" description="Polar residues" evidence="11">
    <location>
        <begin position="1"/>
        <end position="13"/>
    </location>
</feature>
<dbReference type="PANTHER" id="PTHR12714">
    <property type="entry name" value="PROTEIN-S ISOPRENYLCYSTEINE O-METHYLTRANSFERASE"/>
    <property type="match status" value="1"/>
</dbReference>
<reference evidence="12" key="1">
    <citation type="submission" date="2023-03" db="EMBL/GenBank/DDBJ databases">
        <authorList>
            <person name="Julca I."/>
        </authorList>
    </citation>
    <scope>NUCLEOTIDE SEQUENCE</scope>
</reference>
<keyword evidence="5" id="KW-0808">Transferase</keyword>
<keyword evidence="13" id="KW-1185">Reference proteome</keyword>
<comment type="cofactor">
    <cofactor evidence="10">
        <name>Zn(2+)</name>
        <dbReference type="ChEBI" id="CHEBI:29105"/>
    </cofactor>
    <text evidence="10">Divalent metal cations. Probably Zn(2+).</text>
</comment>
<protein>
    <recommendedName>
        <fullName evidence="3 10">Protein-S-isoprenylcysteine O-methyltransferase</fullName>
        <ecNumber evidence="3 10">2.1.1.100</ecNumber>
    </recommendedName>
</protein>
<keyword evidence="10" id="KW-0256">Endoplasmic reticulum</keyword>
<feature type="region of interest" description="Disordered" evidence="11">
    <location>
        <begin position="1"/>
        <end position="22"/>
    </location>
</feature>
<dbReference type="PROSITE" id="PS51564">
    <property type="entry name" value="SAM_ICMT"/>
    <property type="match status" value="1"/>
</dbReference>
<dbReference type="Gene3D" id="1.20.120.1630">
    <property type="match status" value="1"/>
</dbReference>
<evidence type="ECO:0000256" key="4">
    <source>
        <dbReference type="ARBA" id="ARBA00022603"/>
    </source>
</evidence>
<dbReference type="GO" id="GO:0004671">
    <property type="term" value="F:protein C-terminal S-isoprenylcysteine carboxyl O-methyltransferase activity"/>
    <property type="evidence" value="ECO:0007669"/>
    <property type="project" value="UniProtKB-EC"/>
</dbReference>
<keyword evidence="8 10" id="KW-1133">Transmembrane helix</keyword>
<dbReference type="Proteomes" id="UP001161247">
    <property type="component" value="Chromosome 7"/>
</dbReference>
<comment type="similarity">
    <text evidence="2 10">Belongs to the class VI-like SAM-binding methyltransferase superfamily. Isoprenylcysteine carboxyl methyltransferase family.</text>
</comment>
<feature type="transmembrane region" description="Helical" evidence="10">
    <location>
        <begin position="174"/>
        <end position="199"/>
    </location>
</feature>
<evidence type="ECO:0000313" key="12">
    <source>
        <dbReference type="EMBL" id="CAI9113297.1"/>
    </source>
</evidence>
<dbReference type="Pfam" id="PF04140">
    <property type="entry name" value="ICMT"/>
    <property type="match status" value="1"/>
</dbReference>
<evidence type="ECO:0000256" key="2">
    <source>
        <dbReference type="ARBA" id="ARBA00009140"/>
    </source>
</evidence>